<dbReference type="InterPro" id="IPR017439">
    <property type="entry name" value="Amidohydrolase"/>
</dbReference>
<name>A0A0V8JAL5_9BACL</name>
<accession>A0A0V8JAL5</accession>
<dbReference type="GO" id="GO:0016805">
    <property type="term" value="F:dipeptidase activity"/>
    <property type="evidence" value="ECO:0007669"/>
    <property type="project" value="InterPro"/>
</dbReference>
<dbReference type="GO" id="GO:0046657">
    <property type="term" value="P:folic acid catabolic process"/>
    <property type="evidence" value="ECO:0007669"/>
    <property type="project" value="TreeGrafter"/>
</dbReference>
<dbReference type="Proteomes" id="UP000054099">
    <property type="component" value="Unassembled WGS sequence"/>
</dbReference>
<proteinExistence type="inferred from homology"/>
<dbReference type="PANTHER" id="PTHR30575:SF0">
    <property type="entry name" value="XAA-ARG DIPEPTIDASE"/>
    <property type="match status" value="1"/>
</dbReference>
<feature type="domain" description="Peptidase M20 dimerisation" evidence="2">
    <location>
        <begin position="186"/>
        <end position="272"/>
    </location>
</feature>
<reference evidence="3 4" key="1">
    <citation type="journal article" date="2014" name="Antonie Van Leeuwenhoek">
        <title>Fictibacillus enclensis sp. nov., isolated from marine sediment.</title>
        <authorList>
            <person name="Dastager S.G."/>
            <person name="Mawlankar R."/>
            <person name="Srinivasan K."/>
            <person name="Tang S.K."/>
            <person name="Lee J.C."/>
            <person name="Ramana V.V."/>
            <person name="Shouche Y.S."/>
        </authorList>
    </citation>
    <scope>NUCLEOTIDE SEQUENCE [LARGE SCALE GENOMIC DNA]</scope>
    <source>
        <strain evidence="3 4">NIO-1003</strain>
    </source>
</reference>
<dbReference type="NCBIfam" id="TIGR01891">
    <property type="entry name" value="amidohydrolases"/>
    <property type="match status" value="1"/>
</dbReference>
<keyword evidence="4" id="KW-1185">Reference proteome</keyword>
<evidence type="ECO:0000313" key="3">
    <source>
        <dbReference type="EMBL" id="KSU84247.1"/>
    </source>
</evidence>
<dbReference type="Pfam" id="PF01546">
    <property type="entry name" value="Peptidase_M20"/>
    <property type="match status" value="1"/>
</dbReference>
<comment type="similarity">
    <text evidence="1">Belongs to the peptidase M20A family.</text>
</comment>
<dbReference type="PANTHER" id="PTHR30575">
    <property type="entry name" value="PEPTIDASE M20"/>
    <property type="match status" value="1"/>
</dbReference>
<dbReference type="InterPro" id="IPR017144">
    <property type="entry name" value="Xaa-Arg_dipeptidase"/>
</dbReference>
<organism evidence="3 4">
    <name type="scientific">Fictibacillus enclensis</name>
    <dbReference type="NCBI Taxonomy" id="1017270"/>
    <lineage>
        <taxon>Bacteria</taxon>
        <taxon>Bacillati</taxon>
        <taxon>Bacillota</taxon>
        <taxon>Bacilli</taxon>
        <taxon>Bacillales</taxon>
        <taxon>Fictibacillaceae</taxon>
        <taxon>Fictibacillus</taxon>
    </lineage>
</organism>
<evidence type="ECO:0000313" key="4">
    <source>
        <dbReference type="Proteomes" id="UP000054099"/>
    </source>
</evidence>
<dbReference type="Gene3D" id="3.30.70.360">
    <property type="match status" value="1"/>
</dbReference>
<dbReference type="EMBL" id="LNQN01000001">
    <property type="protein sequence ID" value="KSU84247.1"/>
    <property type="molecule type" value="Genomic_DNA"/>
</dbReference>
<evidence type="ECO:0000259" key="2">
    <source>
        <dbReference type="Pfam" id="PF07687"/>
    </source>
</evidence>
<dbReference type="CDD" id="cd03887">
    <property type="entry name" value="M20_Acy1L2"/>
    <property type="match status" value="1"/>
</dbReference>
<dbReference type="FunFam" id="3.30.70.360:FF:000004">
    <property type="entry name" value="Peptidase M20 domain-containing protein 2"/>
    <property type="match status" value="1"/>
</dbReference>
<dbReference type="Pfam" id="PF07687">
    <property type="entry name" value="M20_dimer"/>
    <property type="match status" value="1"/>
</dbReference>
<dbReference type="SUPFAM" id="SSF55031">
    <property type="entry name" value="Bacterial exopeptidase dimerisation domain"/>
    <property type="match status" value="1"/>
</dbReference>
<comment type="caution">
    <text evidence="3">The sequence shown here is derived from an EMBL/GenBank/DDBJ whole genome shotgun (WGS) entry which is preliminary data.</text>
</comment>
<dbReference type="GO" id="GO:0005737">
    <property type="term" value="C:cytoplasm"/>
    <property type="evidence" value="ECO:0007669"/>
    <property type="project" value="TreeGrafter"/>
</dbReference>
<dbReference type="Gene3D" id="3.40.630.10">
    <property type="entry name" value="Zn peptidases"/>
    <property type="match status" value="1"/>
</dbReference>
<protein>
    <recommendedName>
        <fullName evidence="1">Peptidase M20 domain-containing protein 2</fullName>
    </recommendedName>
</protein>
<dbReference type="GO" id="GO:0071713">
    <property type="term" value="F:para-aminobenzoyl-glutamate hydrolase activity"/>
    <property type="evidence" value="ECO:0007669"/>
    <property type="project" value="TreeGrafter"/>
</dbReference>
<dbReference type="PIRSF" id="PIRSF037226">
    <property type="entry name" value="Amidohydrolase_ACY1L2_prd"/>
    <property type="match status" value="1"/>
</dbReference>
<dbReference type="OrthoDB" id="9781032at2"/>
<gene>
    <name evidence="3" type="ORF">AS030_01400</name>
</gene>
<dbReference type="InterPro" id="IPR036264">
    <property type="entry name" value="Bact_exopeptidase_dim_dom"/>
</dbReference>
<evidence type="ECO:0000256" key="1">
    <source>
        <dbReference type="PIRNR" id="PIRNR037226"/>
    </source>
</evidence>
<dbReference type="AlphaFoldDB" id="A0A0V8JAL5"/>
<sequence>MTVISRTVEEIQELITVNVEENAATYIETSHEIHENPEIGNEEILASRLLTSLLEREGFKVERGVAGHETSFVASKKSALDGPTISFLAEYDALPGLGHACGHNIIGTSSTAAAIALGSVIHEIGGEVKVFGTPAEEGGENGSAKGSFVKQGLLEGTDAALMFHPGNANRVTGTSLAVDPLDFEYIGKPAHAAAAPEKGINALDAVIQLFVGINALRQHVPDDVKIHGIITHGGDAPNIVPEYAKARFYIRAATRAKLDEVTKKVKGIAEGAALATGATLNVIAFQNQVDNLLLNRSFDKVFQEQLESLGAEVDSSHRSGLGSTDAGNISQVVPTIHPYLQIGPESLVGHTDEFREAAISPAGDHALILGAKALALTALKLLTDEEVLFGIKQEFEVNKAKEIASV</sequence>
<dbReference type="RefSeq" id="WP_061967560.1">
    <property type="nucleotide sequence ID" value="NZ_FMAV01000001.1"/>
</dbReference>
<dbReference type="SUPFAM" id="SSF53187">
    <property type="entry name" value="Zn-dependent exopeptidases"/>
    <property type="match status" value="1"/>
</dbReference>
<dbReference type="InterPro" id="IPR052030">
    <property type="entry name" value="Peptidase_M20/M20A_hydrolases"/>
</dbReference>
<dbReference type="InterPro" id="IPR002933">
    <property type="entry name" value="Peptidase_M20"/>
</dbReference>
<keyword evidence="3" id="KW-0378">Hydrolase</keyword>
<dbReference type="InterPro" id="IPR011650">
    <property type="entry name" value="Peptidase_M20_dimer"/>
</dbReference>